<organism evidence="3 4">
    <name type="scientific">Litorilituus sediminis</name>
    <dbReference type="NCBI Taxonomy" id="718192"/>
    <lineage>
        <taxon>Bacteria</taxon>
        <taxon>Pseudomonadati</taxon>
        <taxon>Pseudomonadota</taxon>
        <taxon>Gammaproteobacteria</taxon>
        <taxon>Alteromonadales</taxon>
        <taxon>Colwelliaceae</taxon>
        <taxon>Litorilituus</taxon>
    </lineage>
</organism>
<name>A0A4P6P6J8_9GAMM</name>
<dbReference type="InterPro" id="IPR006626">
    <property type="entry name" value="PbH1"/>
</dbReference>
<keyword evidence="2" id="KW-0732">Signal</keyword>
<evidence type="ECO:0000256" key="2">
    <source>
        <dbReference type="SAM" id="SignalP"/>
    </source>
</evidence>
<dbReference type="RefSeq" id="WP_130603811.1">
    <property type="nucleotide sequence ID" value="NZ_CP034759.1"/>
</dbReference>
<evidence type="ECO:0000313" key="3">
    <source>
        <dbReference type="EMBL" id="QBG37143.1"/>
    </source>
</evidence>
<dbReference type="AlphaFoldDB" id="A0A4P6P6J8"/>
<reference evidence="3 4" key="1">
    <citation type="submission" date="2018-12" db="EMBL/GenBank/DDBJ databases">
        <title>Complete genome of Litorilituus sediminis.</title>
        <authorList>
            <person name="Liu A."/>
            <person name="Rong J."/>
        </authorList>
    </citation>
    <scope>NUCLEOTIDE SEQUENCE [LARGE SCALE GENOMIC DNA]</scope>
    <source>
        <strain evidence="3 4">JCM 17549</strain>
    </source>
</reference>
<proteinExistence type="predicted"/>
<feature type="region of interest" description="Disordered" evidence="1">
    <location>
        <begin position="319"/>
        <end position="338"/>
    </location>
</feature>
<accession>A0A4P6P6J8</accession>
<dbReference type="EMBL" id="CP034759">
    <property type="protein sequence ID" value="QBG37143.1"/>
    <property type="molecule type" value="Genomic_DNA"/>
</dbReference>
<gene>
    <name evidence="3" type="ORF">EMK97_16105</name>
</gene>
<dbReference type="Proteomes" id="UP000290244">
    <property type="component" value="Chromosome"/>
</dbReference>
<dbReference type="PROSITE" id="PS51257">
    <property type="entry name" value="PROKAR_LIPOPROTEIN"/>
    <property type="match status" value="1"/>
</dbReference>
<dbReference type="KEGG" id="lsd:EMK97_16105"/>
<dbReference type="SUPFAM" id="SSF51126">
    <property type="entry name" value="Pectin lyase-like"/>
    <property type="match status" value="1"/>
</dbReference>
<feature type="signal peptide" evidence="2">
    <location>
        <begin position="1"/>
        <end position="24"/>
    </location>
</feature>
<dbReference type="PANTHER" id="PTHR41339">
    <property type="entry name" value="LIPL48"/>
    <property type="match status" value="1"/>
</dbReference>
<dbReference type="InterPro" id="IPR011050">
    <property type="entry name" value="Pectin_lyase_fold/virulence"/>
</dbReference>
<evidence type="ECO:0000256" key="1">
    <source>
        <dbReference type="SAM" id="MobiDB-lite"/>
    </source>
</evidence>
<feature type="compositionally biased region" description="Basic and acidic residues" evidence="1">
    <location>
        <begin position="763"/>
        <end position="779"/>
    </location>
</feature>
<feature type="chain" id="PRO_5020284226" description="Lipoprotein" evidence="2">
    <location>
        <begin position="25"/>
        <end position="953"/>
    </location>
</feature>
<feature type="region of interest" description="Disordered" evidence="1">
    <location>
        <begin position="763"/>
        <end position="788"/>
    </location>
</feature>
<dbReference type="PANTHER" id="PTHR41339:SF1">
    <property type="entry name" value="SECRETED PROTEIN"/>
    <property type="match status" value="1"/>
</dbReference>
<evidence type="ECO:0008006" key="5">
    <source>
        <dbReference type="Google" id="ProtNLM"/>
    </source>
</evidence>
<keyword evidence="4" id="KW-1185">Reference proteome</keyword>
<dbReference type="OrthoDB" id="237393at2"/>
<dbReference type="SMART" id="SM00710">
    <property type="entry name" value="PbH1"/>
    <property type="match status" value="6"/>
</dbReference>
<evidence type="ECO:0000313" key="4">
    <source>
        <dbReference type="Proteomes" id="UP000290244"/>
    </source>
</evidence>
<feature type="compositionally biased region" description="Basic and acidic residues" evidence="1">
    <location>
        <begin position="319"/>
        <end position="332"/>
    </location>
</feature>
<protein>
    <recommendedName>
        <fullName evidence="5">Lipoprotein</fullName>
    </recommendedName>
</protein>
<sequence length="953" mass="99698">MQTKKNFKLSVIATALSLGLTACGGDINLSSEVDNSVGDTNITNPAPTNPDPDNGVELPGKANTALSTEVSGALGFDVQVQILDSKIEQDTTLVASQNGKPVMYAINGALEVGNSTPRSDSSVTLTIEPGVVMFGQSGNDYLVVQRDGKIMAEGTKSKPIIMTSIQDVKGEETSAGQWGGVVILGNAPSNDCPDDGSDCALQVEGVSEGAVYGGTDWEDNSGSLKYLVVKNAGYEIATDNELNGITFGGVGSGTMVDYIQVHANADDGVEFFGGAVNVKHLVLTGNKDDSIDWDQGYKGMIQHAYIEHAKNAGEANRAIEADNDKTTPDKEPQSNPTISNITIIGNNFDTADKDSEGIYLRRGTAAKIFNTVVTGPSEMGECLELEGGKTSSVTVDNANSGKIVIQNTVMACSNGENFKDAKADQGTSDKSDDTLLLDLETWFTAEPSNSISNSILIGADGIPDANSPLIAAGAGQDVSSTQNGFFDSVDYIGAFDGSNDWRQGWAYGFGGGVVTAQAEVEGCPTGTTAISPADGVTTTCEISGTVTSDLTLTANNLYALNGPVFIGEDKANSATLNIEAGTTIFGRSGEDYLVISRDSKIEANGSASAPITFTSSADVAGEETSSGQWGGMVILGNARSNDCPDDGSDCALQVEGVQEGGVYGGTNDEDSSGTLRYVVVKHAGYEISTDNELNGITFGGVGSGTKVEYIQVHENADDGVEFFGGTVNLKYVVLTSNKDDSVDWDQGYRGNIQYVLVKHDANDGEGNRGIEADNDKTTPDKGPQSNPTVANVTIIGNNFDTDDKDSEGIYLRRGTKAQLHNFVVTGPAGMGECFEIEGGKTTSTTVDQAVAGETVITNSVFACGENFKDSKADQGTADKSDDITLLDLQDWVLNQNMNNSEAATSTDVLDGIFTIDTTPAKDFTGSAFFDNASHIGAVTKSNNWTAGWTVGLE</sequence>